<dbReference type="AlphaFoldDB" id="A0A370DQI7"/>
<reference evidence="2 3" key="1">
    <citation type="journal article" date="2018" name="ISME J.">
        <title>Endosymbiont genomes yield clues of tubeworm success.</title>
        <authorList>
            <person name="Li Y."/>
            <person name="Liles M.R."/>
            <person name="Halanych K.M."/>
        </authorList>
    </citation>
    <scope>NUCLEOTIDE SEQUENCE [LARGE SCALE GENOMIC DNA]</scope>
    <source>
        <strain evidence="2">A1462</strain>
    </source>
</reference>
<keyword evidence="3" id="KW-1185">Reference proteome</keyword>
<feature type="transmembrane region" description="Helical" evidence="1">
    <location>
        <begin position="130"/>
        <end position="147"/>
    </location>
</feature>
<evidence type="ECO:0000256" key="1">
    <source>
        <dbReference type="SAM" id="Phobius"/>
    </source>
</evidence>
<feature type="transmembrane region" description="Helical" evidence="1">
    <location>
        <begin position="392"/>
        <end position="412"/>
    </location>
</feature>
<feature type="transmembrane region" description="Helical" evidence="1">
    <location>
        <begin position="68"/>
        <end position="86"/>
    </location>
</feature>
<keyword evidence="1" id="KW-0812">Transmembrane</keyword>
<feature type="transmembrane region" description="Helical" evidence="1">
    <location>
        <begin position="44"/>
        <end position="61"/>
    </location>
</feature>
<keyword evidence="1" id="KW-0472">Membrane</keyword>
<feature type="transmembrane region" description="Helical" evidence="1">
    <location>
        <begin position="424"/>
        <end position="440"/>
    </location>
</feature>
<comment type="caution">
    <text evidence="2">The sequence shown here is derived from an EMBL/GenBank/DDBJ whole genome shotgun (WGS) entry which is preliminary data.</text>
</comment>
<accession>A0A370DQI7</accession>
<keyword evidence="1" id="KW-1133">Transmembrane helix</keyword>
<dbReference type="EMBL" id="QFXE01000008">
    <property type="protein sequence ID" value="RDH86649.1"/>
    <property type="molecule type" value="Genomic_DNA"/>
</dbReference>
<organism evidence="2 3">
    <name type="scientific">endosymbiont of Escarpia spicata</name>
    <dbReference type="NCBI Taxonomy" id="2200908"/>
    <lineage>
        <taxon>Bacteria</taxon>
        <taxon>Pseudomonadati</taxon>
        <taxon>Pseudomonadota</taxon>
        <taxon>Gammaproteobacteria</taxon>
        <taxon>sulfur-oxidizing symbionts</taxon>
    </lineage>
</organism>
<proteinExistence type="predicted"/>
<feature type="transmembrane region" description="Helical" evidence="1">
    <location>
        <begin position="477"/>
        <end position="498"/>
    </location>
</feature>
<evidence type="ECO:0000313" key="3">
    <source>
        <dbReference type="Proteomes" id="UP000254771"/>
    </source>
</evidence>
<protein>
    <submittedName>
        <fullName evidence="2">Uncharacterized protein</fullName>
    </submittedName>
</protein>
<evidence type="ECO:0000313" key="2">
    <source>
        <dbReference type="EMBL" id="RDH86649.1"/>
    </source>
</evidence>
<dbReference type="Proteomes" id="UP000254771">
    <property type="component" value="Unassembled WGS sequence"/>
</dbReference>
<feature type="transmembrane region" description="Helical" evidence="1">
    <location>
        <begin position="369"/>
        <end position="386"/>
    </location>
</feature>
<feature type="transmembrane region" description="Helical" evidence="1">
    <location>
        <begin position="236"/>
        <end position="254"/>
    </location>
</feature>
<sequence>MRAWAWLPFILLLSFHVQLADMVKLSAPWLILPLALWLGQRYGKMGLAVVAFGGLGLPLYISYDAISLPAYPDIYLAALFLAWLAGRPEPLQRLASRTLPAWALPLILGLLALSLGLWGERYSGDIKLQAVLHFRVLLYLFVFSLGLSRISLGVALGSLIGVTLFGVLLDGLQLPRDAAVWLGAIRADLPLLGLTELKYLKLDFILDTPAEFLAATGYLLLGRTLRPPQHAAMPQTVYPGLVAVLLGLLLLGLGRELNLWLVNAVIDPDYHRFWKLPVYWRWFGVAEAIPLAALIAGRYLGYPGLVALLAGVVVMWGLEGGMRAGFELSQFRPYILLSTPLYVFGFGSLGIQIRALLEQRTVPWWSNAWAFYLLLVLIVLLQLWPLEAPLDLFWLCALFVTITGASLLVQRLWQWLAPLSKKHTGWLALISLCLLLYSVLENYQAVWEALQALGDQLNLFWLLVLGQQVDLELDNRMLLASLTLLGMGVVIFAVRAALAAAGDLWGDLVELRDRLTGSRGGMQSVSTAGGGDGDQLEITAFELFNRWLGRLGWACVALALLQPATIGGQTAWQSYNKQQARAAERLARKSQMPERRQQSRQDIDSQLLAAAEEFTASWPTAQVHAGYGRMSYDIDWYQHPDPDYPSERLRIYLVVNTPDARRTEASLSERRQLALKVYVSRLEQGRFGLWVETRSEENRQRKQAIADQIEASIVARAGQLPSGEL</sequence>
<feature type="transmembrane region" description="Helical" evidence="1">
    <location>
        <begin position="334"/>
        <end position="357"/>
    </location>
</feature>
<feature type="transmembrane region" description="Helical" evidence="1">
    <location>
        <begin position="304"/>
        <end position="322"/>
    </location>
</feature>
<feature type="transmembrane region" description="Helical" evidence="1">
    <location>
        <begin position="98"/>
        <end position="118"/>
    </location>
</feature>
<feature type="transmembrane region" description="Helical" evidence="1">
    <location>
        <begin position="153"/>
        <end position="172"/>
    </location>
</feature>
<name>A0A370DQI7_9GAMM</name>
<gene>
    <name evidence="2" type="ORF">DIZ78_07020</name>
</gene>